<accession>F0YGH8</accession>
<protein>
    <recommendedName>
        <fullName evidence="2">Cyclic nucleotide-binding domain-containing protein</fullName>
    </recommendedName>
</protein>
<feature type="compositionally biased region" description="Low complexity" evidence="1">
    <location>
        <begin position="718"/>
        <end position="727"/>
    </location>
</feature>
<reference evidence="3 4" key="1">
    <citation type="journal article" date="2011" name="Proc. Natl. Acad. Sci. U.S.A.">
        <title>Niche of harmful alga Aureococcus anophagefferens revealed through ecogenomics.</title>
        <authorList>
            <person name="Gobler C.J."/>
            <person name="Berry D.L."/>
            <person name="Dyhrman S.T."/>
            <person name="Wilhelm S.W."/>
            <person name="Salamov A."/>
            <person name="Lobanov A.V."/>
            <person name="Zhang Y."/>
            <person name="Collier J.L."/>
            <person name="Wurch L.L."/>
            <person name="Kustka A.B."/>
            <person name="Dill B.D."/>
            <person name="Shah M."/>
            <person name="VerBerkmoes N.C."/>
            <person name="Kuo A."/>
            <person name="Terry A."/>
            <person name="Pangilinan J."/>
            <person name="Lindquist E.A."/>
            <person name="Lucas S."/>
            <person name="Paulsen I.T."/>
            <person name="Hattenrath-Lehmann T.K."/>
            <person name="Talmage S.C."/>
            <person name="Walker E.A."/>
            <person name="Koch F."/>
            <person name="Burson A.M."/>
            <person name="Marcoval M.A."/>
            <person name="Tang Y.Z."/>
            <person name="Lecleir G.R."/>
            <person name="Coyne K.J."/>
            <person name="Berg G.M."/>
            <person name="Bertrand E.M."/>
            <person name="Saito M.A."/>
            <person name="Gladyshev V.N."/>
            <person name="Grigoriev I.V."/>
        </authorList>
    </citation>
    <scope>NUCLEOTIDE SEQUENCE [LARGE SCALE GENOMIC DNA]</scope>
    <source>
        <strain evidence="4">CCMP 1984</strain>
    </source>
</reference>
<dbReference type="KEGG" id="aaf:AURANDRAFT_66143"/>
<dbReference type="PANTHER" id="PTHR23011:SF28">
    <property type="entry name" value="CYCLIC NUCLEOTIDE-BINDING DOMAIN CONTAINING PROTEIN"/>
    <property type="match status" value="1"/>
</dbReference>
<dbReference type="Gene3D" id="3.40.50.1110">
    <property type="entry name" value="SGNH hydrolase"/>
    <property type="match status" value="1"/>
</dbReference>
<dbReference type="PROSITE" id="PS50042">
    <property type="entry name" value="CNMP_BINDING_3"/>
    <property type="match status" value="2"/>
</dbReference>
<dbReference type="SUPFAM" id="SSF52266">
    <property type="entry name" value="SGNH hydrolase"/>
    <property type="match status" value="1"/>
</dbReference>
<dbReference type="Gene3D" id="2.60.120.10">
    <property type="entry name" value="Jelly Rolls"/>
    <property type="match status" value="2"/>
</dbReference>
<dbReference type="EMBL" id="GL833139">
    <property type="protein sequence ID" value="EGB05793.1"/>
    <property type="molecule type" value="Genomic_DNA"/>
</dbReference>
<keyword evidence="4" id="KW-1185">Reference proteome</keyword>
<dbReference type="InterPro" id="IPR018488">
    <property type="entry name" value="cNMP-bd_CS"/>
</dbReference>
<dbReference type="SMART" id="SM00100">
    <property type="entry name" value="cNMP"/>
    <property type="match status" value="2"/>
</dbReference>
<feature type="region of interest" description="Disordered" evidence="1">
    <location>
        <begin position="591"/>
        <end position="622"/>
    </location>
</feature>
<dbReference type="InterPro" id="IPR014710">
    <property type="entry name" value="RmlC-like_jellyroll"/>
</dbReference>
<dbReference type="InParanoid" id="F0YGH8"/>
<evidence type="ECO:0000259" key="2">
    <source>
        <dbReference type="PROSITE" id="PS50042"/>
    </source>
</evidence>
<organism evidence="4">
    <name type="scientific">Aureococcus anophagefferens</name>
    <name type="common">Harmful bloom alga</name>
    <dbReference type="NCBI Taxonomy" id="44056"/>
    <lineage>
        <taxon>Eukaryota</taxon>
        <taxon>Sar</taxon>
        <taxon>Stramenopiles</taxon>
        <taxon>Ochrophyta</taxon>
        <taxon>Pelagophyceae</taxon>
        <taxon>Pelagomonadales</taxon>
        <taxon>Pelagomonadaceae</taxon>
        <taxon>Aureococcus</taxon>
    </lineage>
</organism>
<feature type="domain" description="Cyclic nucleotide-binding" evidence="2">
    <location>
        <begin position="260"/>
        <end position="363"/>
    </location>
</feature>
<dbReference type="InterPro" id="IPR000595">
    <property type="entry name" value="cNMP-bd_dom"/>
</dbReference>
<dbReference type="SUPFAM" id="SSF51206">
    <property type="entry name" value="cAMP-binding domain-like"/>
    <property type="match status" value="2"/>
</dbReference>
<dbReference type="InterPro" id="IPR036514">
    <property type="entry name" value="SGNH_hydro_sf"/>
</dbReference>
<dbReference type="Pfam" id="PF00027">
    <property type="entry name" value="cNMP_binding"/>
    <property type="match status" value="2"/>
</dbReference>
<dbReference type="CDD" id="cd00038">
    <property type="entry name" value="CAP_ED"/>
    <property type="match status" value="2"/>
</dbReference>
<dbReference type="eggNOG" id="KOG0614">
    <property type="taxonomic scope" value="Eukaryota"/>
</dbReference>
<feature type="compositionally biased region" description="Acidic residues" evidence="1">
    <location>
        <begin position="604"/>
        <end position="619"/>
    </location>
</feature>
<feature type="compositionally biased region" description="Basic and acidic residues" evidence="1">
    <location>
        <begin position="20"/>
        <end position="49"/>
    </location>
</feature>
<dbReference type="Proteomes" id="UP000002729">
    <property type="component" value="Unassembled WGS sequence"/>
</dbReference>
<dbReference type="PROSITE" id="PS00889">
    <property type="entry name" value="CNMP_BINDING_2"/>
    <property type="match status" value="1"/>
</dbReference>
<dbReference type="GeneID" id="20225671"/>
<dbReference type="OrthoDB" id="2021138at2759"/>
<dbReference type="RefSeq" id="XP_009039631.1">
    <property type="nucleotide sequence ID" value="XM_009041383.1"/>
</dbReference>
<feature type="region of interest" description="Disordered" evidence="1">
    <location>
        <begin position="668"/>
        <end position="751"/>
    </location>
</feature>
<feature type="region of interest" description="Disordered" evidence="1">
    <location>
        <begin position="20"/>
        <end position="61"/>
    </location>
</feature>
<proteinExistence type="predicted"/>
<feature type="domain" description="Cyclic nucleotide-binding" evidence="2">
    <location>
        <begin position="383"/>
        <end position="506"/>
    </location>
</feature>
<sequence>MANALIIPVRIKNAMVPMEKPDSRRRETRFEKVNKGLEFEDAPEARDPNPEPTGKPAMRTTIARGSGGARFLVKVDETKAAERRRTKLVRDADGSRRLVDDSAAARNARRLERGDAADRAGDAVRELGGAFAPPPSPPVEDLRATRDFADPALRSQRDGKRRESTTFSHRYESVDMKKAMLHTTEGTVPFDIAEVNAPVTMAYDARDVLPGWISRHVDYGRVDQIIKEERLREALTAQPIIRTDKHIQLIDRFLVQVWPTAQRIGEARVSQVSRAARFHSCSRDEKIVEEGERGLTFFILVSGTAEVFKHSSPGKLATLKAGSSSFGEASLGPGAPPRNATIVCSSDLAELLVLHKADYDQIMKDYQKSEHRKAFKCMKRIPLFRHWSRSRLDRLCDMLQWNYFKAGTVVVRQGDLPDNVYFILDGRCVVSKDVFVKRTNRWPSGKRSWVTKKVTETVNVRLLELDSGSYFGEKGILENTTRAATVAALVDSTIVSLDKVAFLELLQRGHATSKGANKYAGANMGYPTEDEIISVISAIQDPAAAAARANHEEVDVQAQIDNDTNRRASMATMLATGNLGARDMVQMADDLDGEGEPAEKNDGDESSEWWDSDEDDEDAQEKRREMVLTARWRDGDGAAVDAAKRDLDRALRDMRAAARARGVGLLDEKRDAKKAAERDADAARRAARRARRAPADDDVGSVAASVGSLAPSIGSYGSAASSASASSTRSHGTLSGPPRGVGGKKERRLPPVIRRHVHRANQRGHHRGLDEHLLDVICEHNMVEYNRKLLEKERAKAKLAILNDPNYVPDRGTGHVLHQPEMHYTQQHRDTSHDDRLPRSCDAVPLPDAWAGAFERAPDAALPSFARRRGPLRPLGARSTNCSALANRETADLGPFRRAAARARRGEALRVVVLGGSMTAGHMNASTRSRCEAEPDFAGFGYNLDNRACAFPRRFRAWLRAAYPGAAHEVENWAIGGSTSASVVGRLSSALSGRRVDVFFVNYVDNDQARRDAGAAGFEILLRLLRLARAAVVDLELALPAGALAYAPHAAACDALAVPALSWELSWPGARRPARWPEVAVRGRVIPERHPNWAFHQLVADWLAQNWRALAADDDAGPAPAREPAGTFAAADVVCTRPRSAYDAAALRAGGEAAGVARDGWRVADDAPGKRGWAARAAGAAITFAVEATAVYGVAFLASWDPTMGRVAAALDGGPPVVLDARRPNSTVSLTEYRRICSPAHDHPDFPRCDARVPSPFVPPPGPRREAALELAGLAAANVKDRYAAEDELKRARAPPGTKWWAWRDPALVWRNLTFVLLDPGTRFVAKRAEEAAECKRLKDEHDDFKNSDAAPGPHRDKKLKKLYDDWYDYYAATDNGKRQIKREEQNSLSNNLHKKLEAARADDTLRPTTKKQKVDDLVAQAAAAKEKTHAAEQKTRDDAKRQKVIDLRADACAVAADASLAPWKRRDEAARLEKQAVAAEEDTPAAQKRRWTEARTARTLLELEEYLEDELCGDADPDHVFLLETAINGQEELMAKRERWQDQRDERRRVECAVELLKDERTKIMAGDEMIGDRTDPWHVASYDQGIAALEEFLKPSARPAAAQRERERRRAATATHKALADELAVLLDDEDADEDDVADLTARVQAAEEDTPAAQQRRWRRAATATHKALADELAVLLDDEDADEDDVADLTARVQAAEEDTPAAQQRRWRRAATATHKALADELAVLLDDEDADEDDVADLTARVQAAEEDTPAAQQRRWRRAATATHKALADELAVLLDDEDADEDDVADLTARVQAAWLKTGAGYYAARALADLEAEIRASAGTQKVPPGEILERARAIARAVVDYCLQEIRAGRRVYIGNARYAQMLKEAKCVPRRKCFAVKGPRGGAPPWDRFFFKSFDRIAETVVGNVAEKYAMNLLANHEDVELDDFAYDRFGSGGVHHDEALGDTGLYVLSLEPRATDTTRPSRYILGREVKFSAEFEAELKGKQSPAGMPTSARKGDLDVYMQDFSAEGSPVYRVYTRGTWTVFTYKRKPDSPFNGLQKFKWGSSAVARAKAQAKIDEKSVKGNYVVVGSDSWV</sequence>
<feature type="compositionally biased region" description="Basic and acidic residues" evidence="1">
    <location>
        <begin position="668"/>
        <end position="684"/>
    </location>
</feature>
<name>F0YGH8_AURAN</name>
<dbReference type="InterPro" id="IPR018490">
    <property type="entry name" value="cNMP-bd_dom_sf"/>
</dbReference>
<gene>
    <name evidence="3" type="ORF">AURANDRAFT_66143</name>
</gene>
<evidence type="ECO:0000313" key="3">
    <source>
        <dbReference type="EMBL" id="EGB05793.1"/>
    </source>
</evidence>
<dbReference type="PANTHER" id="PTHR23011">
    <property type="entry name" value="CYCLIC NUCLEOTIDE-BINDING DOMAIN CONTAINING PROTEIN"/>
    <property type="match status" value="1"/>
</dbReference>
<evidence type="ECO:0000313" key="4">
    <source>
        <dbReference type="Proteomes" id="UP000002729"/>
    </source>
</evidence>
<evidence type="ECO:0000256" key="1">
    <source>
        <dbReference type="SAM" id="MobiDB-lite"/>
    </source>
</evidence>